<dbReference type="Proteomes" id="UP000033423">
    <property type="component" value="Unassembled WGS sequence"/>
</dbReference>
<dbReference type="EMBL" id="LACI01002221">
    <property type="protein sequence ID" value="KJU82662.1"/>
    <property type="molecule type" value="Genomic_DNA"/>
</dbReference>
<comment type="caution">
    <text evidence="2">The sequence shown here is derived from an EMBL/GenBank/DDBJ whole genome shotgun (WGS) entry which is preliminary data.</text>
</comment>
<dbReference type="Gene3D" id="3.40.1550.10">
    <property type="entry name" value="CheC-like"/>
    <property type="match status" value="1"/>
</dbReference>
<protein>
    <submittedName>
        <fullName evidence="2">CheC, inhibitor of MCP methylation</fullName>
    </submittedName>
</protein>
<keyword evidence="1" id="KW-0145">Chemotaxis</keyword>
<sequence>MILTPQINDSIREMINMGMGQAAGLLNEMFNTHITIKIPDINISLKHKLSSMAAQLWPESVSVVWFPFSGALEGASYILLRSGIASNLVDLLGGETTNDSVLDLIKIGALIEVGNIVLNGVIGTMVNILNVRLNYAVPDYHEAIASQLISENTLEPDSIVIMAKTCFEIKGHMINSDMLICLKSASFDAIVGYVNDMFEGYHEGR</sequence>
<dbReference type="InterPro" id="IPR028976">
    <property type="entry name" value="CheC-like_sf"/>
</dbReference>
<dbReference type="AlphaFoldDB" id="A0A0F3GLE4"/>
<dbReference type="GO" id="GO:0006935">
    <property type="term" value="P:chemotaxis"/>
    <property type="evidence" value="ECO:0007669"/>
    <property type="project" value="UniProtKB-KW"/>
</dbReference>
<evidence type="ECO:0000313" key="3">
    <source>
        <dbReference type="Proteomes" id="UP000033423"/>
    </source>
</evidence>
<evidence type="ECO:0000313" key="2">
    <source>
        <dbReference type="EMBL" id="KJU82662.1"/>
    </source>
</evidence>
<organism evidence="2 3">
    <name type="scientific">Candidatus Magnetobacterium bavaricum</name>
    <dbReference type="NCBI Taxonomy" id="29290"/>
    <lineage>
        <taxon>Bacteria</taxon>
        <taxon>Pseudomonadati</taxon>
        <taxon>Nitrospirota</taxon>
        <taxon>Thermodesulfovibrionia</taxon>
        <taxon>Thermodesulfovibrionales</taxon>
        <taxon>Candidatus Magnetobacteriaceae</taxon>
        <taxon>Candidatus Magnetobacterium</taxon>
    </lineage>
</organism>
<dbReference type="CDD" id="cd17910">
    <property type="entry name" value="CheC_ClassII"/>
    <property type="match status" value="1"/>
</dbReference>
<gene>
    <name evidence="2" type="ORF">MBAV_005147</name>
</gene>
<accession>A0A0F3GLE4</accession>
<reference evidence="2 3" key="1">
    <citation type="submission" date="2015-02" db="EMBL/GenBank/DDBJ databases">
        <title>Single-cell genomics of uncultivated deep-branching MTB reveals a conserved set of magnetosome genes.</title>
        <authorList>
            <person name="Kolinko S."/>
            <person name="Richter M."/>
            <person name="Glockner F.O."/>
            <person name="Brachmann A."/>
            <person name="Schuler D."/>
        </authorList>
    </citation>
    <scope>NUCLEOTIDE SEQUENCE [LARGE SCALE GENOMIC DNA]</scope>
    <source>
        <strain evidence="2">TM-1</strain>
    </source>
</reference>
<proteinExistence type="predicted"/>
<keyword evidence="3" id="KW-1185">Reference proteome</keyword>
<evidence type="ECO:0000256" key="1">
    <source>
        <dbReference type="ARBA" id="ARBA00022500"/>
    </source>
</evidence>
<dbReference type="SUPFAM" id="SSF103039">
    <property type="entry name" value="CheC-like"/>
    <property type="match status" value="1"/>
</dbReference>
<name>A0A0F3GLE4_9BACT</name>